<feature type="non-terminal residue" evidence="2">
    <location>
        <position position="1"/>
    </location>
</feature>
<protein>
    <submittedName>
        <fullName evidence="2">Beta-glucosidase</fullName>
    </submittedName>
</protein>
<dbReference type="RefSeq" id="WP_276648202.1">
    <property type="nucleotide sequence ID" value="NZ_JAAYSM010000193.1"/>
</dbReference>
<feature type="domain" description="Fibronectin type III-like" evidence="1">
    <location>
        <begin position="27"/>
        <end position="96"/>
    </location>
</feature>
<gene>
    <name evidence="2" type="ORF">GX355_06070</name>
</gene>
<comment type="caution">
    <text evidence="2">The sequence shown here is derived from an EMBL/GenBank/DDBJ whole genome shotgun (WGS) entry which is preliminary data.</text>
</comment>
<reference evidence="2 3" key="1">
    <citation type="journal article" date="2020" name="Biotechnol. Biofuels">
        <title>New insights from the biogas microbiome by comprehensive genome-resolved metagenomics of nearly 1600 species originating from multiple anaerobic digesters.</title>
        <authorList>
            <person name="Campanaro S."/>
            <person name="Treu L."/>
            <person name="Rodriguez-R L.M."/>
            <person name="Kovalovszki A."/>
            <person name="Ziels R.M."/>
            <person name="Maus I."/>
            <person name="Zhu X."/>
            <person name="Kougias P.G."/>
            <person name="Basile A."/>
            <person name="Luo G."/>
            <person name="Schluter A."/>
            <person name="Konstantinidis K.T."/>
            <person name="Angelidaki I."/>
        </authorList>
    </citation>
    <scope>NUCLEOTIDE SEQUENCE [LARGE SCALE GENOMIC DNA]</scope>
    <source>
        <strain evidence="2">AS23ysBPME_34</strain>
    </source>
</reference>
<dbReference type="EMBL" id="JAAYSM010000193">
    <property type="protein sequence ID" value="NLJ18411.1"/>
    <property type="molecule type" value="Genomic_DNA"/>
</dbReference>
<organism evidence="2 3">
    <name type="scientific">Globicatella sulfidifaciens</name>
    <dbReference type="NCBI Taxonomy" id="136093"/>
    <lineage>
        <taxon>Bacteria</taxon>
        <taxon>Bacillati</taxon>
        <taxon>Bacillota</taxon>
        <taxon>Bacilli</taxon>
        <taxon>Lactobacillales</taxon>
        <taxon>Aerococcaceae</taxon>
        <taxon>Globicatella</taxon>
    </lineage>
</organism>
<evidence type="ECO:0000259" key="1">
    <source>
        <dbReference type="SMART" id="SM01217"/>
    </source>
</evidence>
<dbReference type="SMART" id="SM01217">
    <property type="entry name" value="Fn3_like"/>
    <property type="match status" value="1"/>
</dbReference>
<dbReference type="AlphaFoldDB" id="A0A7X8C3M8"/>
<dbReference type="Gene3D" id="2.60.40.10">
    <property type="entry name" value="Immunoglobulins"/>
    <property type="match status" value="1"/>
</dbReference>
<evidence type="ECO:0000313" key="3">
    <source>
        <dbReference type="Proteomes" id="UP000541058"/>
    </source>
</evidence>
<dbReference type="Proteomes" id="UP000541058">
    <property type="component" value="Unassembled WGS sequence"/>
</dbReference>
<accession>A0A7X8C3M8</accession>
<dbReference type="InterPro" id="IPR013783">
    <property type="entry name" value="Ig-like_fold"/>
</dbReference>
<dbReference type="Pfam" id="PF14310">
    <property type="entry name" value="Fn3-like"/>
    <property type="match status" value="1"/>
</dbReference>
<proteinExistence type="predicted"/>
<sequence length="108" mass="12497">EANIVDKQNKFIVHYTLSNKSDVDGQEVVQFYIRDCVSEVVRPVRELKHFEKVSVKANGFYQGSFEITIDNLAYVHSDLKRFTDPGKFELYLGFDSNAPKLGEWEYQG</sequence>
<dbReference type="InterPro" id="IPR026891">
    <property type="entry name" value="Fn3-like"/>
</dbReference>
<evidence type="ECO:0000313" key="2">
    <source>
        <dbReference type="EMBL" id="NLJ18411.1"/>
    </source>
</evidence>
<name>A0A7X8C3M8_9LACT</name>